<dbReference type="Proteomes" id="UP000821865">
    <property type="component" value="Chromosome 11"/>
</dbReference>
<evidence type="ECO:0000313" key="1">
    <source>
        <dbReference type="EMBL" id="KAH7971494.1"/>
    </source>
</evidence>
<organism evidence="1 2">
    <name type="scientific">Dermacentor silvarum</name>
    <name type="common">Tick</name>
    <dbReference type="NCBI Taxonomy" id="543639"/>
    <lineage>
        <taxon>Eukaryota</taxon>
        <taxon>Metazoa</taxon>
        <taxon>Ecdysozoa</taxon>
        <taxon>Arthropoda</taxon>
        <taxon>Chelicerata</taxon>
        <taxon>Arachnida</taxon>
        <taxon>Acari</taxon>
        <taxon>Parasitiformes</taxon>
        <taxon>Ixodida</taxon>
        <taxon>Ixodoidea</taxon>
        <taxon>Ixodidae</taxon>
        <taxon>Rhipicephalinae</taxon>
        <taxon>Dermacentor</taxon>
    </lineage>
</organism>
<keyword evidence="2" id="KW-1185">Reference proteome</keyword>
<comment type="caution">
    <text evidence="1">The sequence shown here is derived from an EMBL/GenBank/DDBJ whole genome shotgun (WGS) entry which is preliminary data.</text>
</comment>
<evidence type="ECO:0000313" key="2">
    <source>
        <dbReference type="Proteomes" id="UP000821865"/>
    </source>
</evidence>
<reference evidence="1" key="1">
    <citation type="submission" date="2020-05" db="EMBL/GenBank/DDBJ databases">
        <title>Large-scale comparative analyses of tick genomes elucidate their genetic diversity and vector capacities.</title>
        <authorList>
            <person name="Jia N."/>
            <person name="Wang J."/>
            <person name="Shi W."/>
            <person name="Du L."/>
            <person name="Sun Y."/>
            <person name="Zhan W."/>
            <person name="Jiang J."/>
            <person name="Wang Q."/>
            <person name="Zhang B."/>
            <person name="Ji P."/>
            <person name="Sakyi L.B."/>
            <person name="Cui X."/>
            <person name="Yuan T."/>
            <person name="Jiang B."/>
            <person name="Yang W."/>
            <person name="Lam T.T.-Y."/>
            <person name="Chang Q."/>
            <person name="Ding S."/>
            <person name="Wang X."/>
            <person name="Zhu J."/>
            <person name="Ruan X."/>
            <person name="Zhao L."/>
            <person name="Wei J."/>
            <person name="Que T."/>
            <person name="Du C."/>
            <person name="Cheng J."/>
            <person name="Dai P."/>
            <person name="Han X."/>
            <person name="Huang E."/>
            <person name="Gao Y."/>
            <person name="Liu J."/>
            <person name="Shao H."/>
            <person name="Ye R."/>
            <person name="Li L."/>
            <person name="Wei W."/>
            <person name="Wang X."/>
            <person name="Wang C."/>
            <person name="Yang T."/>
            <person name="Huo Q."/>
            <person name="Li W."/>
            <person name="Guo W."/>
            <person name="Chen H."/>
            <person name="Zhou L."/>
            <person name="Ni X."/>
            <person name="Tian J."/>
            <person name="Zhou Y."/>
            <person name="Sheng Y."/>
            <person name="Liu T."/>
            <person name="Pan Y."/>
            <person name="Xia L."/>
            <person name="Li J."/>
            <person name="Zhao F."/>
            <person name="Cao W."/>
        </authorList>
    </citation>
    <scope>NUCLEOTIDE SEQUENCE</scope>
    <source>
        <strain evidence="1">Dsil-2018</strain>
    </source>
</reference>
<name>A0ACB8DLN3_DERSI</name>
<sequence length="414" mass="46695">MTDPSNLPPSGNLPPDATSCPRDSSITARLESRIDQLAVSIDTLRTSSHDQRGSPSCPGRRPSSPPRNDVPLPKRSTACNRTTTMADRDGEVKHSTLNDDYGSDEPRGDAQRSRLFPETPTTTRTANASGTMELRMLATTMQMMARLLERQMEWQDNPVNTVNGNDATRQANENAAIQITTIPDLTATLPTFSGTDESVGEWITSVESMRERCSWKDMAMLNAAISRLRGRAAAWHRTDGVSLKSWTTWVAALRKDFDKQPLFCEWVENVNARRQKEDETITDYSDDDIVEWLIQGVRLEGARPVIAAFHDLRKGSGSEFINYARQFDRRMTSTRSDGPYADDHQESKPTRLPGDIRDRCLQRGHRAKDCPRPDKHTEEEKVAAARRKEERAAREQRTNRIVTARSDDSVILRR</sequence>
<protein>
    <submittedName>
        <fullName evidence="1">Uncharacterized protein</fullName>
    </submittedName>
</protein>
<accession>A0ACB8DLN3</accession>
<dbReference type="EMBL" id="CM023480">
    <property type="protein sequence ID" value="KAH7971494.1"/>
    <property type="molecule type" value="Genomic_DNA"/>
</dbReference>
<gene>
    <name evidence="1" type="ORF">HPB49_024783</name>
</gene>
<proteinExistence type="predicted"/>